<dbReference type="InterPro" id="IPR020846">
    <property type="entry name" value="MFS_dom"/>
</dbReference>
<reference evidence="6 7" key="1">
    <citation type="submission" date="2023-11" db="EMBL/GenBank/DDBJ databases">
        <title>Arctic aerobic anoxygenic photoheterotroph Sediminicoccus rosea KRV36 adapts its photosynthesis to long days of polar summer.</title>
        <authorList>
            <person name="Tomasch J."/>
            <person name="Kopejtka K."/>
            <person name="Bily T."/>
            <person name="Gardiner A.T."/>
            <person name="Gardian Z."/>
            <person name="Shivaramu S."/>
            <person name="Koblizek M."/>
            <person name="Engelhardt F."/>
            <person name="Kaftan D."/>
        </authorList>
    </citation>
    <scope>NUCLEOTIDE SEQUENCE [LARGE SCALE GENOMIC DNA]</scope>
    <source>
        <strain evidence="6 7">R-30</strain>
    </source>
</reference>
<feature type="domain" description="Major facilitator superfamily (MFS) profile" evidence="5">
    <location>
        <begin position="11"/>
        <end position="387"/>
    </location>
</feature>
<dbReference type="Gene3D" id="1.20.1250.20">
    <property type="entry name" value="MFS general substrate transporter like domains"/>
    <property type="match status" value="2"/>
</dbReference>
<dbReference type="PROSITE" id="PS50850">
    <property type="entry name" value="MFS"/>
    <property type="match status" value="1"/>
</dbReference>
<name>A0ABZ0PKC1_9PROT</name>
<feature type="transmembrane region" description="Helical" evidence="4">
    <location>
        <begin position="39"/>
        <end position="61"/>
    </location>
</feature>
<evidence type="ECO:0000313" key="7">
    <source>
        <dbReference type="Proteomes" id="UP001305521"/>
    </source>
</evidence>
<protein>
    <submittedName>
        <fullName evidence="6">MFS transporter</fullName>
    </submittedName>
</protein>
<keyword evidence="2 4" id="KW-1133">Transmembrane helix</keyword>
<evidence type="ECO:0000256" key="3">
    <source>
        <dbReference type="ARBA" id="ARBA00023136"/>
    </source>
</evidence>
<dbReference type="PANTHER" id="PTHR43129:SF1">
    <property type="entry name" value="FOSMIDOMYCIN RESISTANCE PROTEIN"/>
    <property type="match status" value="1"/>
</dbReference>
<dbReference type="InterPro" id="IPR036259">
    <property type="entry name" value="MFS_trans_sf"/>
</dbReference>
<evidence type="ECO:0000313" key="6">
    <source>
        <dbReference type="EMBL" id="WPB86189.1"/>
    </source>
</evidence>
<keyword evidence="7" id="KW-1185">Reference proteome</keyword>
<dbReference type="Pfam" id="PF07690">
    <property type="entry name" value="MFS_1"/>
    <property type="match status" value="1"/>
</dbReference>
<evidence type="ECO:0000256" key="2">
    <source>
        <dbReference type="ARBA" id="ARBA00022989"/>
    </source>
</evidence>
<keyword evidence="1 4" id="KW-0812">Transmembrane</keyword>
<organism evidence="6 7">
    <name type="scientific">Sediminicoccus rosea</name>
    <dbReference type="NCBI Taxonomy" id="1225128"/>
    <lineage>
        <taxon>Bacteria</taxon>
        <taxon>Pseudomonadati</taxon>
        <taxon>Pseudomonadota</taxon>
        <taxon>Alphaproteobacteria</taxon>
        <taxon>Acetobacterales</taxon>
        <taxon>Roseomonadaceae</taxon>
        <taxon>Sediminicoccus</taxon>
    </lineage>
</organism>
<dbReference type="PANTHER" id="PTHR43129">
    <property type="entry name" value="FOSMIDOMYCIN RESISTANCE PROTEIN"/>
    <property type="match status" value="1"/>
</dbReference>
<feature type="transmembrane region" description="Helical" evidence="4">
    <location>
        <begin position="163"/>
        <end position="183"/>
    </location>
</feature>
<keyword evidence="3 4" id="KW-0472">Membrane</keyword>
<dbReference type="Proteomes" id="UP001305521">
    <property type="component" value="Chromosome"/>
</dbReference>
<dbReference type="EMBL" id="CP137852">
    <property type="protein sequence ID" value="WPB86189.1"/>
    <property type="molecule type" value="Genomic_DNA"/>
</dbReference>
<accession>A0ABZ0PKC1</accession>
<feature type="transmembrane region" description="Helical" evidence="4">
    <location>
        <begin position="12"/>
        <end position="33"/>
    </location>
</feature>
<feature type="transmembrane region" description="Helical" evidence="4">
    <location>
        <begin position="302"/>
        <end position="322"/>
    </location>
</feature>
<feature type="transmembrane region" description="Helical" evidence="4">
    <location>
        <begin position="275"/>
        <end position="296"/>
    </location>
</feature>
<evidence type="ECO:0000259" key="5">
    <source>
        <dbReference type="PROSITE" id="PS50850"/>
    </source>
</evidence>
<dbReference type="RefSeq" id="WP_318650162.1">
    <property type="nucleotide sequence ID" value="NZ_CP137852.1"/>
</dbReference>
<feature type="transmembrane region" description="Helical" evidence="4">
    <location>
        <begin position="204"/>
        <end position="222"/>
    </location>
</feature>
<evidence type="ECO:0000256" key="1">
    <source>
        <dbReference type="ARBA" id="ARBA00022692"/>
    </source>
</evidence>
<gene>
    <name evidence="6" type="ORF">R9Z33_04795</name>
</gene>
<dbReference type="SUPFAM" id="SSF103473">
    <property type="entry name" value="MFS general substrate transporter"/>
    <property type="match status" value="1"/>
</dbReference>
<evidence type="ECO:0000256" key="4">
    <source>
        <dbReference type="SAM" id="Phobius"/>
    </source>
</evidence>
<feature type="transmembrane region" description="Helical" evidence="4">
    <location>
        <begin position="334"/>
        <end position="358"/>
    </location>
</feature>
<proteinExistence type="predicted"/>
<dbReference type="InterPro" id="IPR011701">
    <property type="entry name" value="MFS"/>
</dbReference>
<feature type="transmembrane region" description="Helical" evidence="4">
    <location>
        <begin position="364"/>
        <end position="383"/>
    </location>
</feature>
<feature type="transmembrane region" description="Helical" evidence="4">
    <location>
        <begin position="242"/>
        <end position="263"/>
    </location>
</feature>
<sequence length="395" mass="40108">MTAFAPEERRILASVSGAHFVSHVHILVLPPLFPLLRDGMGISFLELGFALTLFNIVSALTQAPMGFLVDRVGPRRALVAGLLLGGAAFALAGIGGSYAWLLVAMAMAGLANAVYHPADYAILGSSIGEAHVGRAFSFHTFAGYAGSAVAPALMLGAASLGGVGFALIIAGLLGPIAALPLLREALAERIQPARPKPAAGAPRVLSPAVLTLLGFFVVLALSNSSIQGFAVSAWNAAHGTSLTAGNIALTAWLAMSAIGVLVGGHVADRTKRHGLVAAAGLGCSAVLFLVAGLIAWAPFPLLLVMGVSGFLSGMIMPSRDMLVRAAAPPGQAGAVFGVVSTGFNIGGMVGPIACGWLLDHGKPDFVFVAAASCLGLAVASALWQEMRKARRVALA</sequence>